<organism evidence="1 2">
    <name type="scientific">Mesorhabditis spiculigera</name>
    <dbReference type="NCBI Taxonomy" id="96644"/>
    <lineage>
        <taxon>Eukaryota</taxon>
        <taxon>Metazoa</taxon>
        <taxon>Ecdysozoa</taxon>
        <taxon>Nematoda</taxon>
        <taxon>Chromadorea</taxon>
        <taxon>Rhabditida</taxon>
        <taxon>Rhabditina</taxon>
        <taxon>Rhabditomorpha</taxon>
        <taxon>Rhabditoidea</taxon>
        <taxon>Rhabditidae</taxon>
        <taxon>Mesorhabditinae</taxon>
        <taxon>Mesorhabditis</taxon>
    </lineage>
</organism>
<dbReference type="Gene3D" id="2.60.40.4150">
    <property type="entry name" value="Type VI secretion system, lipoprotein SciN"/>
    <property type="match status" value="1"/>
</dbReference>
<comment type="caution">
    <text evidence="1">The sequence shown here is derived from an EMBL/GenBank/DDBJ whole genome shotgun (WGS) entry which is preliminary data.</text>
</comment>
<dbReference type="Proteomes" id="UP001177023">
    <property type="component" value="Unassembled WGS sequence"/>
</dbReference>
<keyword evidence="2" id="KW-1185">Reference proteome</keyword>
<proteinExistence type="predicted"/>
<gene>
    <name evidence="1" type="ORF">MSPICULIGERA_LOCUS9123</name>
</gene>
<protein>
    <recommendedName>
        <fullName evidence="3">Type VI secretion protein</fullName>
    </recommendedName>
</protein>
<accession>A0AA36FWQ3</accession>
<dbReference type="NCBIfam" id="TIGR03352">
    <property type="entry name" value="VI_chp_3"/>
    <property type="match status" value="1"/>
</dbReference>
<dbReference type="InterPro" id="IPR010732">
    <property type="entry name" value="T6SS_TssG-like"/>
</dbReference>
<evidence type="ECO:0008006" key="3">
    <source>
        <dbReference type="Google" id="ProtNLM"/>
    </source>
</evidence>
<reference evidence="1" key="1">
    <citation type="submission" date="2023-06" db="EMBL/GenBank/DDBJ databases">
        <authorList>
            <person name="Delattre M."/>
        </authorList>
    </citation>
    <scope>NUCLEOTIDE SEQUENCE</scope>
    <source>
        <strain evidence="1">AF72</strain>
    </source>
</reference>
<sequence length="395" mass="42973">MGFPAGELKAIETCGDLPERPATVRTRLLGLYGVDSPMPTTFQDDIAQRREGHEALEAFLDIFNHRIFTQFYRIWRKYSYPATFEAGGSDATSQCLLGLIGLGIPGTAKQIATPISRFLALLSVMRLPTRNAEGISALVKLLAPDTEARPASLSKRHPVSLSQGTPLGSVGVDANSQLHLALFTEDLNEARSWLPGGRLHNDLLVLLRLSLPINSLPSPVLGGTPVLLGMTGVLGLGSEAWQTVSDATTSAAKAIFFKQVKTLHLDFTGRAATNADRTDMTGLTVPTVVRVYQLRDNKTMERAAYHSVLSDADNLLSADLLDQQALVIKPGEGAQLDVPLDTDAQFVTVVALFRTPDTRMNTWRLTLTRDDLDPDRARVIELGDNRLALKPLAQE</sequence>
<dbReference type="AlphaFoldDB" id="A0AA36FWQ3"/>
<dbReference type="EMBL" id="CATQJA010002444">
    <property type="protein sequence ID" value="CAJ0570686.1"/>
    <property type="molecule type" value="Genomic_DNA"/>
</dbReference>
<evidence type="ECO:0000313" key="2">
    <source>
        <dbReference type="Proteomes" id="UP001177023"/>
    </source>
</evidence>
<feature type="non-terminal residue" evidence="1">
    <location>
        <position position="395"/>
    </location>
</feature>
<dbReference type="InterPro" id="IPR017734">
    <property type="entry name" value="T6SS_SciN"/>
</dbReference>
<name>A0AA36FWQ3_9BILA</name>
<dbReference type="PANTHER" id="PTHR35564">
    <property type="match status" value="1"/>
</dbReference>
<evidence type="ECO:0000313" key="1">
    <source>
        <dbReference type="EMBL" id="CAJ0570686.1"/>
    </source>
</evidence>
<dbReference type="Pfam" id="PF12790">
    <property type="entry name" value="T6SS-SciN"/>
    <property type="match status" value="1"/>
</dbReference>
<dbReference type="PANTHER" id="PTHR35564:SF3">
    <property type="entry name" value="TYPE VI SECRETION SYSTEM BASEPLATE SUBUNIT TSSG"/>
    <property type="match status" value="1"/>
</dbReference>
<dbReference type="Pfam" id="PF06996">
    <property type="entry name" value="T6SS_TssG"/>
    <property type="match status" value="1"/>
</dbReference>
<dbReference type="InterPro" id="IPR038706">
    <property type="entry name" value="Type_VI_SciN-like_sf"/>
</dbReference>